<dbReference type="Proteomes" id="UP000198341">
    <property type="component" value="Chromosome 4"/>
</dbReference>
<evidence type="ECO:0000256" key="1">
    <source>
        <dbReference type="ARBA" id="ARBA00004496"/>
    </source>
</evidence>
<dbReference type="GO" id="GO:0005737">
    <property type="term" value="C:cytoplasm"/>
    <property type="evidence" value="ECO:0007669"/>
    <property type="project" value="UniProtKB-SubCell"/>
</dbReference>
<dbReference type="GO" id="GO:0005524">
    <property type="term" value="F:ATP binding"/>
    <property type="evidence" value="ECO:0007669"/>
    <property type="project" value="UniProtKB-KW"/>
</dbReference>
<dbReference type="Gene3D" id="3.30.260.10">
    <property type="entry name" value="TCP-1-like chaperonin intermediate domain"/>
    <property type="match status" value="1"/>
</dbReference>
<dbReference type="GeneID" id="19016278"/>
<dbReference type="STRING" id="41875.K8ED74"/>
<dbReference type="GO" id="GO:0051082">
    <property type="term" value="F:unfolded protein binding"/>
    <property type="evidence" value="ECO:0007669"/>
    <property type="project" value="InterPro"/>
</dbReference>
<evidence type="ECO:0000256" key="2">
    <source>
        <dbReference type="ARBA" id="ARBA00008020"/>
    </source>
</evidence>
<dbReference type="KEGG" id="bpg:Bathy04g02530"/>
<dbReference type="FunFam" id="3.50.7.10:FF:000004">
    <property type="entry name" value="T-complex protein 1 subunit zeta"/>
    <property type="match status" value="1"/>
</dbReference>
<evidence type="ECO:0000313" key="8">
    <source>
        <dbReference type="EMBL" id="CCO15936.1"/>
    </source>
</evidence>
<dbReference type="CDD" id="cd03342">
    <property type="entry name" value="TCP1_zeta"/>
    <property type="match status" value="1"/>
</dbReference>
<dbReference type="InterPro" id="IPR027413">
    <property type="entry name" value="GROEL-like_equatorial_sf"/>
</dbReference>
<keyword evidence="3" id="KW-0963">Cytoplasm</keyword>
<dbReference type="GO" id="GO:0140662">
    <property type="term" value="F:ATP-dependent protein folding chaperone"/>
    <property type="evidence" value="ECO:0007669"/>
    <property type="project" value="InterPro"/>
</dbReference>
<dbReference type="PROSITE" id="PS00751">
    <property type="entry name" value="TCP1_2"/>
    <property type="match status" value="1"/>
</dbReference>
<keyword evidence="9" id="KW-1185">Reference proteome</keyword>
<accession>K8ED74</accession>
<dbReference type="GO" id="GO:0016887">
    <property type="term" value="F:ATP hydrolysis activity"/>
    <property type="evidence" value="ECO:0007669"/>
    <property type="project" value="InterPro"/>
</dbReference>
<evidence type="ECO:0000256" key="7">
    <source>
        <dbReference type="RuleBase" id="RU004187"/>
    </source>
</evidence>
<dbReference type="InterPro" id="IPR002423">
    <property type="entry name" value="Cpn60/GroEL/TCP-1"/>
</dbReference>
<organism evidence="8 9">
    <name type="scientific">Bathycoccus prasinos</name>
    <dbReference type="NCBI Taxonomy" id="41875"/>
    <lineage>
        <taxon>Eukaryota</taxon>
        <taxon>Viridiplantae</taxon>
        <taxon>Chlorophyta</taxon>
        <taxon>Mamiellophyceae</taxon>
        <taxon>Mamiellales</taxon>
        <taxon>Bathycoccaceae</taxon>
        <taxon>Bathycoccus</taxon>
    </lineage>
</organism>
<protein>
    <submittedName>
        <fullName evidence="8">T-complex protein 1 subunit zeta</fullName>
    </submittedName>
</protein>
<dbReference type="PRINTS" id="PR00304">
    <property type="entry name" value="TCOMPLEXTCP1"/>
</dbReference>
<dbReference type="InterPro" id="IPR012722">
    <property type="entry name" value="Chap_CCT_zeta"/>
</dbReference>
<proteinExistence type="inferred from homology"/>
<dbReference type="PANTHER" id="PTHR11353">
    <property type="entry name" value="CHAPERONIN"/>
    <property type="match status" value="1"/>
</dbReference>
<evidence type="ECO:0000313" key="9">
    <source>
        <dbReference type="Proteomes" id="UP000198341"/>
    </source>
</evidence>
<dbReference type="eggNOG" id="KOG0359">
    <property type="taxonomic scope" value="Eukaryota"/>
</dbReference>
<dbReference type="EMBL" id="FO082275">
    <property type="protein sequence ID" value="CCO15936.1"/>
    <property type="molecule type" value="Genomic_DNA"/>
</dbReference>
<keyword evidence="4 7" id="KW-0547">Nucleotide-binding</keyword>
<dbReference type="FunFam" id="1.10.560.10:FF:000058">
    <property type="entry name" value="T-complex protein 1 subunit zeta"/>
    <property type="match status" value="1"/>
</dbReference>
<gene>
    <name evidence="8" type="ORF">Bathy04g02530</name>
</gene>
<evidence type="ECO:0000256" key="5">
    <source>
        <dbReference type="ARBA" id="ARBA00022840"/>
    </source>
</evidence>
<dbReference type="PROSITE" id="PS00750">
    <property type="entry name" value="TCP1_1"/>
    <property type="match status" value="1"/>
</dbReference>
<evidence type="ECO:0000256" key="3">
    <source>
        <dbReference type="ARBA" id="ARBA00022490"/>
    </source>
</evidence>
<evidence type="ECO:0000256" key="4">
    <source>
        <dbReference type="ARBA" id="ARBA00022741"/>
    </source>
</evidence>
<dbReference type="AlphaFoldDB" id="K8ED74"/>
<dbReference type="InterPro" id="IPR027410">
    <property type="entry name" value="TCP-1-like_intermed_sf"/>
</dbReference>
<keyword evidence="6 7" id="KW-0143">Chaperone</keyword>
<name>K8ED74_9CHLO</name>
<dbReference type="InterPro" id="IPR002194">
    <property type="entry name" value="Chaperonin_TCP-1_CS"/>
</dbReference>
<dbReference type="OrthoDB" id="10052040at2759"/>
<comment type="subcellular location">
    <subcellularLocation>
        <location evidence="1">Cytoplasm</location>
    </subcellularLocation>
</comment>
<comment type="similarity">
    <text evidence="2 7">Belongs to the TCP-1 chaperonin family.</text>
</comment>
<reference evidence="8 9" key="1">
    <citation type="submission" date="2011-10" db="EMBL/GenBank/DDBJ databases">
        <authorList>
            <person name="Genoscope - CEA"/>
        </authorList>
    </citation>
    <scope>NUCLEOTIDE SEQUENCE [LARGE SCALE GENOMIC DNA]</scope>
    <source>
        <strain evidence="8 9">RCC 1105</strain>
    </source>
</reference>
<dbReference type="Pfam" id="PF00118">
    <property type="entry name" value="Cpn60_TCP1"/>
    <property type="match status" value="1"/>
</dbReference>
<dbReference type="InterPro" id="IPR027409">
    <property type="entry name" value="GroEL-like_apical_dom_sf"/>
</dbReference>
<dbReference type="FunFam" id="3.30.260.10:FF:000017">
    <property type="entry name" value="T-complex protein 1 subunit zeta"/>
    <property type="match status" value="1"/>
</dbReference>
<dbReference type="Gene3D" id="1.10.560.10">
    <property type="entry name" value="GroEL-like equatorial domain"/>
    <property type="match status" value="1"/>
</dbReference>
<dbReference type="SUPFAM" id="SSF52029">
    <property type="entry name" value="GroEL apical domain-like"/>
    <property type="match status" value="1"/>
</dbReference>
<evidence type="ECO:0000256" key="6">
    <source>
        <dbReference type="ARBA" id="ARBA00023186"/>
    </source>
</evidence>
<dbReference type="Gene3D" id="3.50.7.10">
    <property type="entry name" value="GroEL"/>
    <property type="match status" value="1"/>
</dbReference>
<dbReference type="SUPFAM" id="SSF54849">
    <property type="entry name" value="GroEL-intermediate domain like"/>
    <property type="match status" value="1"/>
</dbReference>
<sequence length="540" mass="59058">MSSSLRSVNPNAESMDKAAALFMNINAAKGLQDVMRTNLGPRGTIKMLVDGAGGLKLTKDGNVLLKEMQIQNPTAIMIARSAVAQDDISGDGTSSTVLITGELMKQAERYLNEGVHPRVIVEGLEAAKKSAIEFLKQFRVETGGVENPDREMLLCVARTALRTKLEEHLADMLTTIVTDAVLCISRPQMPIDLHMVEIMTMKHKEDSETKLIKGLVLDHGSRHPDMPKHVADAYILTCNISMEYEKSEVNSSFMYSDAEQREKMVEAERKFTDDVVRQVIALKKKVCEGNDKGFVVITQKGIDPISLDMLAKENILGLRRAKRRNMERLVLACGGVCVNSPEELSPEVLGHAGEVYEHILGDEKFTFIEDVSNPTSCTILLKGPNQHTIIQLKDAVRDGLRAVKNTLIDKAVIPGAGAFEAGLFVHLNEVTKKTVEGRAKRGVEAFAEAMLVIPKTLAENSGYDAQDAVISLTDEHENGNIVGIDVTTGEPFDPTTSGVYDNYLVKMQILQSAPVVATQLLLVDQVLRAGVNMRGRGPAE</sequence>
<keyword evidence="5 7" id="KW-0067">ATP-binding</keyword>
<dbReference type="SUPFAM" id="SSF48592">
    <property type="entry name" value="GroEL equatorial domain-like"/>
    <property type="match status" value="1"/>
</dbReference>
<dbReference type="RefSeq" id="XP_007513411.1">
    <property type="nucleotide sequence ID" value="XM_007513349.1"/>
</dbReference>
<dbReference type="NCBIfam" id="TIGR02347">
    <property type="entry name" value="chap_CCT_zeta"/>
    <property type="match status" value="1"/>
</dbReference>
<dbReference type="InterPro" id="IPR017998">
    <property type="entry name" value="Chaperone_TCP-1"/>
</dbReference>